<comment type="caution">
    <text evidence="1">The sequence shown here is derived from an EMBL/GenBank/DDBJ whole genome shotgun (WGS) entry which is preliminary data.</text>
</comment>
<dbReference type="Proteomes" id="UP000324897">
    <property type="component" value="Chromosome 3"/>
</dbReference>
<evidence type="ECO:0000313" key="2">
    <source>
        <dbReference type="Proteomes" id="UP000324897"/>
    </source>
</evidence>
<accession>A0A5J9TAK9</accession>
<reference evidence="1 2" key="1">
    <citation type="journal article" date="2019" name="Sci. Rep.">
        <title>A high-quality genome of Eragrostis curvula grass provides insights into Poaceae evolution and supports new strategies to enhance forage quality.</title>
        <authorList>
            <person name="Carballo J."/>
            <person name="Santos B.A.C.M."/>
            <person name="Zappacosta D."/>
            <person name="Garbus I."/>
            <person name="Selva J.P."/>
            <person name="Gallo C.A."/>
            <person name="Diaz A."/>
            <person name="Albertini E."/>
            <person name="Caccamo M."/>
            <person name="Echenique V."/>
        </authorList>
    </citation>
    <scope>NUCLEOTIDE SEQUENCE [LARGE SCALE GENOMIC DNA]</scope>
    <source>
        <strain evidence="2">cv. Victoria</strain>
        <tissue evidence="1">Leaf</tissue>
    </source>
</reference>
<protein>
    <submittedName>
        <fullName evidence="1">Uncharacterized protein</fullName>
    </submittedName>
</protein>
<gene>
    <name evidence="1" type="ORF">EJB05_41807</name>
</gene>
<proteinExistence type="predicted"/>
<name>A0A5J9TAK9_9POAL</name>
<dbReference type="EMBL" id="RWGY01000039">
    <property type="protein sequence ID" value="TVU08403.1"/>
    <property type="molecule type" value="Genomic_DNA"/>
</dbReference>
<evidence type="ECO:0000313" key="1">
    <source>
        <dbReference type="EMBL" id="TVU08403.1"/>
    </source>
</evidence>
<dbReference type="Gramene" id="TVU08403">
    <property type="protein sequence ID" value="TVU08403"/>
    <property type="gene ID" value="EJB05_41807"/>
</dbReference>
<organism evidence="1 2">
    <name type="scientific">Eragrostis curvula</name>
    <name type="common">weeping love grass</name>
    <dbReference type="NCBI Taxonomy" id="38414"/>
    <lineage>
        <taxon>Eukaryota</taxon>
        <taxon>Viridiplantae</taxon>
        <taxon>Streptophyta</taxon>
        <taxon>Embryophyta</taxon>
        <taxon>Tracheophyta</taxon>
        <taxon>Spermatophyta</taxon>
        <taxon>Magnoliopsida</taxon>
        <taxon>Liliopsida</taxon>
        <taxon>Poales</taxon>
        <taxon>Poaceae</taxon>
        <taxon>PACMAD clade</taxon>
        <taxon>Chloridoideae</taxon>
        <taxon>Eragrostideae</taxon>
        <taxon>Eragrostidinae</taxon>
        <taxon>Eragrostis</taxon>
    </lineage>
</organism>
<dbReference type="AlphaFoldDB" id="A0A5J9TAK9"/>
<keyword evidence="2" id="KW-1185">Reference proteome</keyword>
<sequence length="88" mass="9861">MSSTSSPCLSTRRPPRSLPEVLLLSLPQIWYCYGVTLKVLKNVMSVREVIYRSVNGNLHLWILLSSNEIIEKKIGCEEGLLLSSRSGV</sequence>
<feature type="non-terminal residue" evidence="1">
    <location>
        <position position="1"/>
    </location>
</feature>